<keyword evidence="7" id="KW-1185">Reference proteome</keyword>
<comment type="similarity">
    <text evidence="2">Belongs to the short-chain dehydrogenases/reductases (SDR) family.</text>
</comment>
<name>A0ABT9N108_9ACTN</name>
<keyword evidence="4" id="KW-0521">NADP</keyword>
<evidence type="ECO:0000256" key="5">
    <source>
        <dbReference type="ARBA" id="ARBA00023002"/>
    </source>
</evidence>
<accession>A0ABT9N108</accession>
<evidence type="ECO:0000256" key="3">
    <source>
        <dbReference type="ARBA" id="ARBA00022490"/>
    </source>
</evidence>
<reference evidence="6 7" key="1">
    <citation type="submission" date="2023-07" db="EMBL/GenBank/DDBJ databases">
        <title>Sequencing the genomes of 1000 actinobacteria strains.</title>
        <authorList>
            <person name="Klenk H.-P."/>
        </authorList>
    </citation>
    <scope>NUCLEOTIDE SEQUENCE [LARGE SCALE GENOMIC DNA]</scope>
    <source>
        <strain evidence="6 7">DSM 44710</strain>
    </source>
</reference>
<evidence type="ECO:0000313" key="6">
    <source>
        <dbReference type="EMBL" id="MDP9797375.1"/>
    </source>
</evidence>
<evidence type="ECO:0000313" key="7">
    <source>
        <dbReference type="Proteomes" id="UP001240984"/>
    </source>
</evidence>
<protein>
    <submittedName>
        <fullName evidence="6">NAD(P)-dependent dehydrogenase (Short-subunit alcohol dehydrogenase family)</fullName>
    </submittedName>
</protein>
<evidence type="ECO:0000256" key="2">
    <source>
        <dbReference type="ARBA" id="ARBA00006484"/>
    </source>
</evidence>
<evidence type="ECO:0000256" key="1">
    <source>
        <dbReference type="ARBA" id="ARBA00004496"/>
    </source>
</evidence>
<keyword evidence="5" id="KW-0560">Oxidoreductase</keyword>
<dbReference type="InterPro" id="IPR020904">
    <property type="entry name" value="Sc_DH/Rdtase_CS"/>
</dbReference>
<evidence type="ECO:0000256" key="4">
    <source>
        <dbReference type="ARBA" id="ARBA00022857"/>
    </source>
</evidence>
<dbReference type="PANTHER" id="PTHR44085:SF2">
    <property type="entry name" value="SEPIAPTERIN REDUCTASE"/>
    <property type="match status" value="1"/>
</dbReference>
<dbReference type="Proteomes" id="UP001240984">
    <property type="component" value="Unassembled WGS sequence"/>
</dbReference>
<gene>
    <name evidence="6" type="ORF">J2S43_005887</name>
</gene>
<comment type="caution">
    <text evidence="6">The sequence shown here is derived from an EMBL/GenBank/DDBJ whole genome shotgun (WGS) entry which is preliminary data.</text>
</comment>
<dbReference type="PANTHER" id="PTHR44085">
    <property type="entry name" value="SEPIAPTERIN REDUCTASE"/>
    <property type="match status" value="1"/>
</dbReference>
<dbReference type="RefSeq" id="WP_306834664.1">
    <property type="nucleotide sequence ID" value="NZ_JAUSRA010000001.1"/>
</dbReference>
<proteinExistence type="inferred from homology"/>
<dbReference type="InterPro" id="IPR036291">
    <property type="entry name" value="NAD(P)-bd_dom_sf"/>
</dbReference>
<comment type="subcellular location">
    <subcellularLocation>
        <location evidence="1">Cytoplasm</location>
    </subcellularLocation>
</comment>
<dbReference type="InterPro" id="IPR051721">
    <property type="entry name" value="Biopterin_syn/organic_redct"/>
</dbReference>
<dbReference type="PRINTS" id="PR00081">
    <property type="entry name" value="GDHRDH"/>
</dbReference>
<dbReference type="Pfam" id="PF00106">
    <property type="entry name" value="adh_short"/>
    <property type="match status" value="1"/>
</dbReference>
<dbReference type="InterPro" id="IPR002347">
    <property type="entry name" value="SDR_fam"/>
</dbReference>
<dbReference type="EMBL" id="JAUSRA010000001">
    <property type="protein sequence ID" value="MDP9797375.1"/>
    <property type="molecule type" value="Genomic_DNA"/>
</dbReference>
<sequence>MRTVIVTGVSRGLGAALFEQVIAAGDRIVGIGRSFTGAQDDLALQEPARVALLTANLSDPSTLPTPEALRETFAPDGEVVLIHNAGTVTPVAPVGALPADEVATSITVNLTAPILLTNAFLAAAAGRAARVLFVSSGAAGRTIENWSAYSTAKRGGEFFMEILAAENAHREPPLTVASVNPGVMDTDMQAALRDAEFPAKSRYVGLHERGELPDPATVAERIIREHLLTSSPQI</sequence>
<organism evidence="6 7">
    <name type="scientific">Catenuloplanes nepalensis</name>
    <dbReference type="NCBI Taxonomy" id="587533"/>
    <lineage>
        <taxon>Bacteria</taxon>
        <taxon>Bacillati</taxon>
        <taxon>Actinomycetota</taxon>
        <taxon>Actinomycetes</taxon>
        <taxon>Micromonosporales</taxon>
        <taxon>Micromonosporaceae</taxon>
        <taxon>Catenuloplanes</taxon>
    </lineage>
</organism>
<dbReference type="PROSITE" id="PS00061">
    <property type="entry name" value="ADH_SHORT"/>
    <property type="match status" value="1"/>
</dbReference>
<dbReference type="SUPFAM" id="SSF51735">
    <property type="entry name" value="NAD(P)-binding Rossmann-fold domains"/>
    <property type="match status" value="1"/>
</dbReference>
<dbReference type="Gene3D" id="3.40.50.720">
    <property type="entry name" value="NAD(P)-binding Rossmann-like Domain"/>
    <property type="match status" value="1"/>
</dbReference>
<keyword evidence="3" id="KW-0963">Cytoplasm</keyword>